<dbReference type="PANTHER" id="PTHR43798">
    <property type="entry name" value="MONOACYLGLYCEROL LIPASE"/>
    <property type="match status" value="1"/>
</dbReference>
<dbReference type="EC" id="3.7.1.17" evidence="3"/>
<dbReference type="InterPro" id="IPR000073">
    <property type="entry name" value="AB_hydrolase_1"/>
</dbReference>
<organism evidence="3 4">
    <name type="scientific">Methylobacterium dankookense</name>
    <dbReference type="NCBI Taxonomy" id="560405"/>
    <lineage>
        <taxon>Bacteria</taxon>
        <taxon>Pseudomonadati</taxon>
        <taxon>Pseudomonadota</taxon>
        <taxon>Alphaproteobacteria</taxon>
        <taxon>Hyphomicrobiales</taxon>
        <taxon>Methylobacteriaceae</taxon>
        <taxon>Methylobacterium</taxon>
    </lineage>
</organism>
<dbReference type="GO" id="GO:0102296">
    <property type="term" value="F:4,5-9,10-diseco-3-hydroxy-5,9,17-trioxoandrosta-1(10),2-diene-4-oate hydrolase activity"/>
    <property type="evidence" value="ECO:0007669"/>
    <property type="project" value="UniProtKB-EC"/>
</dbReference>
<proteinExistence type="predicted"/>
<gene>
    <name evidence="3" type="primary">hsaD_2</name>
    <name evidence="2" type="synonym">menH_1</name>
    <name evidence="2" type="ORF">IFDJLNFL_0449</name>
    <name evidence="3" type="ORF">MTDSW087_03190</name>
</gene>
<dbReference type="InterPro" id="IPR029058">
    <property type="entry name" value="AB_hydrolase_fold"/>
</dbReference>
<dbReference type="PANTHER" id="PTHR43798:SF33">
    <property type="entry name" value="HYDROLASE, PUTATIVE (AFU_ORTHOLOGUE AFUA_2G14860)-RELATED"/>
    <property type="match status" value="1"/>
</dbReference>
<dbReference type="AlphaFoldDB" id="A0A564FZU6"/>
<evidence type="ECO:0000313" key="2">
    <source>
        <dbReference type="EMBL" id="GJD54575.1"/>
    </source>
</evidence>
<dbReference type="Proteomes" id="UP001055303">
    <property type="component" value="Unassembled WGS sequence"/>
</dbReference>
<dbReference type="Proteomes" id="UP000401717">
    <property type="component" value="Unassembled WGS sequence"/>
</dbReference>
<dbReference type="OrthoDB" id="9815441at2"/>
<evidence type="ECO:0000259" key="1">
    <source>
        <dbReference type="Pfam" id="PF12697"/>
    </source>
</evidence>
<dbReference type="Gene3D" id="3.40.50.1820">
    <property type="entry name" value="alpha/beta hydrolase"/>
    <property type="match status" value="1"/>
</dbReference>
<evidence type="ECO:0000313" key="4">
    <source>
        <dbReference type="Proteomes" id="UP000401717"/>
    </source>
</evidence>
<feature type="domain" description="AB hydrolase-1" evidence="1">
    <location>
        <begin position="48"/>
        <end position="293"/>
    </location>
</feature>
<dbReference type="RefSeq" id="WP_144765562.1">
    <property type="nucleotide sequence ID" value="NZ_BPQI01000009.1"/>
</dbReference>
<evidence type="ECO:0000313" key="5">
    <source>
        <dbReference type="Proteomes" id="UP001055303"/>
    </source>
</evidence>
<sequence length="307" mass="32769">MGALLLQADLPGPMPSTSADSRIVPRTITALTGNRTMAWAEIGSGPDLVAIHGALMTLEDMWLGPALALAQHFRVVAVDRPGHGFSVRQRLADASPWRQAELIREAVRRLGLRRPVILGHSFGGAVALAYGMLYPNEITGVVALAPICFPEPRLEQILFGPRAVPLLGERLTELLGVTVDPALLSLLWAGIYAPQPMPTDFAARYPFAMAGRATQLIAEGEDANALWLGLSRSLASYGACRVPVRILCGGSDKVVNTFAHGRMAAQMIPTAHFEQLPGIGHMLHHIEVDAVVRAACAVAASHARQAP</sequence>
<dbReference type="InterPro" id="IPR050266">
    <property type="entry name" value="AB_hydrolase_sf"/>
</dbReference>
<dbReference type="GO" id="GO:0016020">
    <property type="term" value="C:membrane"/>
    <property type="evidence" value="ECO:0007669"/>
    <property type="project" value="TreeGrafter"/>
</dbReference>
<protein>
    <submittedName>
        <fullName evidence="2">2-succinyl-6-hydroxy-2, 4-cyclohexadiene-1-carboxylate synthase</fullName>
    </submittedName>
    <submittedName>
        <fullName evidence="3">4,5:9,10-diseco-3-hydroxy-5,9, 17-trioxoandrosta-1(10),2-diene-4-oate hydrolase</fullName>
        <ecNumber evidence="3">3.7.1.17</ecNumber>
    </submittedName>
</protein>
<evidence type="ECO:0000313" key="3">
    <source>
        <dbReference type="EMBL" id="VUF13487.1"/>
    </source>
</evidence>
<dbReference type="EMBL" id="CABFVH010000020">
    <property type="protein sequence ID" value="VUF13487.1"/>
    <property type="molecule type" value="Genomic_DNA"/>
</dbReference>
<dbReference type="EMBL" id="BPQI01000009">
    <property type="protein sequence ID" value="GJD54575.1"/>
    <property type="molecule type" value="Genomic_DNA"/>
</dbReference>
<reference evidence="2" key="2">
    <citation type="journal article" date="2021" name="Front. Microbiol.">
        <title>Comprehensive Comparative Genomics and Phenotyping of Methylobacterium Species.</title>
        <authorList>
            <person name="Alessa O."/>
            <person name="Ogura Y."/>
            <person name="Fujitani Y."/>
            <person name="Takami H."/>
            <person name="Hayashi T."/>
            <person name="Sahin N."/>
            <person name="Tani A."/>
        </authorList>
    </citation>
    <scope>NUCLEOTIDE SEQUENCE</scope>
    <source>
        <strain evidence="2">DSM 22415</strain>
    </source>
</reference>
<keyword evidence="3" id="KW-0378">Hydrolase</keyword>
<reference evidence="2" key="3">
    <citation type="submission" date="2021-08" db="EMBL/GenBank/DDBJ databases">
        <authorList>
            <person name="Tani A."/>
            <person name="Ola A."/>
            <person name="Ogura Y."/>
            <person name="Katsura K."/>
            <person name="Hayashi T."/>
        </authorList>
    </citation>
    <scope>NUCLEOTIDE SEQUENCE</scope>
    <source>
        <strain evidence="2">DSM 22415</strain>
    </source>
</reference>
<keyword evidence="5" id="KW-1185">Reference proteome</keyword>
<dbReference type="Pfam" id="PF12697">
    <property type="entry name" value="Abhydrolase_6"/>
    <property type="match status" value="1"/>
</dbReference>
<dbReference type="PRINTS" id="PR00111">
    <property type="entry name" value="ABHYDROLASE"/>
</dbReference>
<accession>A0A564FZU6</accession>
<name>A0A564FZU6_9HYPH</name>
<dbReference type="SUPFAM" id="SSF53474">
    <property type="entry name" value="alpha/beta-Hydrolases"/>
    <property type="match status" value="1"/>
</dbReference>
<reference evidence="3 4" key="1">
    <citation type="submission" date="2019-06" db="EMBL/GenBank/DDBJ databases">
        <authorList>
            <person name="Rodrigo-Torres L."/>
            <person name="Arahal R. D."/>
            <person name="Lucena T."/>
        </authorList>
    </citation>
    <scope>NUCLEOTIDE SEQUENCE [LARGE SCALE GENOMIC DNA]</scope>
    <source>
        <strain evidence="3 4">SW08-7</strain>
    </source>
</reference>